<dbReference type="GO" id="GO:0005524">
    <property type="term" value="F:ATP binding"/>
    <property type="evidence" value="ECO:0007669"/>
    <property type="project" value="UniProtKB-KW"/>
</dbReference>
<evidence type="ECO:0000259" key="10">
    <source>
        <dbReference type="PROSITE" id="PS50929"/>
    </source>
</evidence>
<evidence type="ECO:0000256" key="8">
    <source>
        <dbReference type="SAM" id="Phobius"/>
    </source>
</evidence>
<reference evidence="11 12" key="1">
    <citation type="submission" date="2018-08" db="EMBL/GenBank/DDBJ databases">
        <title>The first complete genome of Treponema rectale (CHPAT), a commensal spirochete of the bovine rectum.</title>
        <authorList>
            <person name="Staton G.J."/>
            <person name="Clegg S.R."/>
            <person name="Carter S.D."/>
            <person name="Radford A.D."/>
            <person name="Darby A."/>
            <person name="Hall N."/>
            <person name="Birtles R.J."/>
            <person name="Evans N.J."/>
        </authorList>
    </citation>
    <scope>NUCLEOTIDE SEQUENCE [LARGE SCALE GENOMIC DNA]</scope>
    <source>
        <strain evidence="11 12">CHPA</strain>
    </source>
</reference>
<feature type="domain" description="ABC transmembrane type-1" evidence="10">
    <location>
        <begin position="34"/>
        <end position="355"/>
    </location>
</feature>
<evidence type="ECO:0000256" key="4">
    <source>
        <dbReference type="ARBA" id="ARBA00022741"/>
    </source>
</evidence>
<organism evidence="11 12">
    <name type="scientific">Treponema rectale</name>
    <dbReference type="NCBI Taxonomy" id="744512"/>
    <lineage>
        <taxon>Bacteria</taxon>
        <taxon>Pseudomonadati</taxon>
        <taxon>Spirochaetota</taxon>
        <taxon>Spirochaetia</taxon>
        <taxon>Spirochaetales</taxon>
        <taxon>Treponemataceae</taxon>
        <taxon>Treponema</taxon>
    </lineage>
</organism>
<feature type="transmembrane region" description="Helical" evidence="8">
    <location>
        <begin position="174"/>
        <end position="193"/>
    </location>
</feature>
<keyword evidence="2" id="KW-0813">Transport</keyword>
<evidence type="ECO:0000256" key="6">
    <source>
        <dbReference type="ARBA" id="ARBA00022989"/>
    </source>
</evidence>
<dbReference type="CDD" id="cd03254">
    <property type="entry name" value="ABCC_Glucan_exporter_like"/>
    <property type="match status" value="1"/>
</dbReference>
<dbReference type="PANTHER" id="PTHR24221">
    <property type="entry name" value="ATP-BINDING CASSETTE SUB-FAMILY B"/>
    <property type="match status" value="1"/>
</dbReference>
<dbReference type="Pfam" id="PF00664">
    <property type="entry name" value="ABC_membrane"/>
    <property type="match status" value="1"/>
</dbReference>
<dbReference type="KEGG" id="trc:DYE49_01525"/>
<gene>
    <name evidence="11" type="ORF">DYE49_01525</name>
</gene>
<dbReference type="SMART" id="SM00382">
    <property type="entry name" value="AAA"/>
    <property type="match status" value="1"/>
</dbReference>
<evidence type="ECO:0000313" key="12">
    <source>
        <dbReference type="Proteomes" id="UP000593591"/>
    </source>
</evidence>
<feature type="transmembrane region" description="Helical" evidence="8">
    <location>
        <begin position="292"/>
        <end position="314"/>
    </location>
</feature>
<feature type="transmembrane region" description="Helical" evidence="8">
    <location>
        <begin position="199"/>
        <end position="217"/>
    </location>
</feature>
<evidence type="ECO:0000256" key="1">
    <source>
        <dbReference type="ARBA" id="ARBA00004651"/>
    </source>
</evidence>
<dbReference type="PROSITE" id="PS50893">
    <property type="entry name" value="ABC_TRANSPORTER_2"/>
    <property type="match status" value="1"/>
</dbReference>
<dbReference type="PROSITE" id="PS00211">
    <property type="entry name" value="ABC_TRANSPORTER_1"/>
    <property type="match status" value="1"/>
</dbReference>
<dbReference type="Proteomes" id="UP000593591">
    <property type="component" value="Chromosome"/>
</dbReference>
<sequence>MSTNKRPQLPKGVRSNALKRLFGMIIKDYPGFFLLVVVAILIVAFAGVANSYFVGNILIDEFIQPSLMAFKNGLTTDAYSYLLHDVVSSTFGVTFVPALSILGSIFVIGILSSYVYNFFMAYIAQGVQKKIRDRLFAHMQDLPVSYFDQHTHGDIMSVYTNDVDSLREMLARSIPMMTSSFVTMFAVSIMMLITDFYLSIVVFLVGVMMFMLTKFFASRSGRHFVQMQMELGRTNGYIEEMISGQKVVKVFNYEEKNISEFKKHNEELFTQSVKANRYANILMPVVNQLGNLQYAVLALIGGLFVVNSVTGYGFGDLLNHGHIYTIGIITSFLLYTKSFTQPIGQMAQQLNTVTMALAGASRIFAMTDEKAEVDEGYVELVYAKEDENGNPVESSERTGKWAWKHPHQDGSKTTYTWLEGKINVNGVDFGYVPNKIVLHDITIYAEPGQKIAFVGPTGAGKTTITNLLNRFYDIADGKIRYDDININKIKKADLRRSLGMVFQDTKLFTGTVMENIRYGKLDATDEEVYKAAKLANADTFINQLPEGYNTVLKNGGASLSQGQRQLLAIARAAIANPPVLILDEATSSIDSRTEAMVTKGMDAIMEGRTVFVIAHRLSTIKNSDVIMVLDHGHIIERGSHDALLAQKGKYYQLYTGNAIAE</sequence>
<dbReference type="AlphaFoldDB" id="A0A7M1XM49"/>
<evidence type="ECO:0000256" key="3">
    <source>
        <dbReference type="ARBA" id="ARBA00022692"/>
    </source>
</evidence>
<dbReference type="InterPro" id="IPR003593">
    <property type="entry name" value="AAA+_ATPase"/>
</dbReference>
<keyword evidence="4" id="KW-0547">Nucleotide-binding</keyword>
<dbReference type="InterPro" id="IPR036640">
    <property type="entry name" value="ABC1_TM_sf"/>
</dbReference>
<proteinExistence type="predicted"/>
<evidence type="ECO:0000256" key="5">
    <source>
        <dbReference type="ARBA" id="ARBA00022840"/>
    </source>
</evidence>
<keyword evidence="6 8" id="KW-1133">Transmembrane helix</keyword>
<dbReference type="GO" id="GO:0016887">
    <property type="term" value="F:ATP hydrolysis activity"/>
    <property type="evidence" value="ECO:0007669"/>
    <property type="project" value="InterPro"/>
</dbReference>
<keyword evidence="5 11" id="KW-0067">ATP-binding</keyword>
<dbReference type="InterPro" id="IPR027417">
    <property type="entry name" value="P-loop_NTPase"/>
</dbReference>
<evidence type="ECO:0000256" key="7">
    <source>
        <dbReference type="ARBA" id="ARBA00023136"/>
    </source>
</evidence>
<name>A0A7M1XM49_9SPIR</name>
<dbReference type="InterPro" id="IPR017871">
    <property type="entry name" value="ABC_transporter-like_CS"/>
</dbReference>
<comment type="subcellular location">
    <subcellularLocation>
        <location evidence="1">Cell membrane</location>
        <topology evidence="1">Multi-pass membrane protein</topology>
    </subcellularLocation>
</comment>
<dbReference type="PANTHER" id="PTHR24221:SF499">
    <property type="entry name" value="FATTY ACID ABC TRANSPORTER ATP-BINDING_PERMEASE PROTEIN"/>
    <property type="match status" value="1"/>
</dbReference>
<keyword evidence="7 8" id="KW-0472">Membrane</keyword>
<evidence type="ECO:0000313" key="11">
    <source>
        <dbReference type="EMBL" id="QOS39202.1"/>
    </source>
</evidence>
<keyword evidence="3 8" id="KW-0812">Transmembrane</keyword>
<dbReference type="EMBL" id="CP031517">
    <property type="protein sequence ID" value="QOS39202.1"/>
    <property type="molecule type" value="Genomic_DNA"/>
</dbReference>
<dbReference type="Pfam" id="PF00005">
    <property type="entry name" value="ABC_tran"/>
    <property type="match status" value="1"/>
</dbReference>
<dbReference type="Gene3D" id="3.40.50.300">
    <property type="entry name" value="P-loop containing nucleotide triphosphate hydrolases"/>
    <property type="match status" value="1"/>
</dbReference>
<protein>
    <submittedName>
        <fullName evidence="11">ABC transporter ATP-binding protein</fullName>
    </submittedName>
</protein>
<dbReference type="PROSITE" id="PS50929">
    <property type="entry name" value="ABC_TM1F"/>
    <property type="match status" value="1"/>
</dbReference>
<dbReference type="FunFam" id="3.40.50.300:FF:000287">
    <property type="entry name" value="Multidrug ABC transporter ATP-binding protein"/>
    <property type="match status" value="1"/>
</dbReference>
<evidence type="ECO:0000259" key="9">
    <source>
        <dbReference type="PROSITE" id="PS50893"/>
    </source>
</evidence>
<accession>A0A7M1XM49</accession>
<dbReference type="InterPro" id="IPR003439">
    <property type="entry name" value="ABC_transporter-like_ATP-bd"/>
</dbReference>
<dbReference type="SUPFAM" id="SSF52540">
    <property type="entry name" value="P-loop containing nucleoside triphosphate hydrolases"/>
    <property type="match status" value="1"/>
</dbReference>
<dbReference type="InterPro" id="IPR011527">
    <property type="entry name" value="ABC1_TM_dom"/>
</dbReference>
<feature type="domain" description="ABC transporter" evidence="9">
    <location>
        <begin position="422"/>
        <end position="656"/>
    </location>
</feature>
<dbReference type="GO" id="GO:0005886">
    <property type="term" value="C:plasma membrane"/>
    <property type="evidence" value="ECO:0007669"/>
    <property type="project" value="UniProtKB-SubCell"/>
</dbReference>
<feature type="transmembrane region" description="Helical" evidence="8">
    <location>
        <begin position="29"/>
        <end position="53"/>
    </location>
</feature>
<dbReference type="CDD" id="cd18547">
    <property type="entry name" value="ABC_6TM_Tm288_like"/>
    <property type="match status" value="1"/>
</dbReference>
<dbReference type="Gene3D" id="1.20.1560.10">
    <property type="entry name" value="ABC transporter type 1, transmembrane domain"/>
    <property type="match status" value="1"/>
</dbReference>
<dbReference type="GO" id="GO:0140359">
    <property type="term" value="F:ABC-type transporter activity"/>
    <property type="evidence" value="ECO:0007669"/>
    <property type="project" value="InterPro"/>
</dbReference>
<evidence type="ECO:0000256" key="2">
    <source>
        <dbReference type="ARBA" id="ARBA00022448"/>
    </source>
</evidence>
<feature type="transmembrane region" description="Helical" evidence="8">
    <location>
        <begin position="98"/>
        <end position="124"/>
    </location>
</feature>
<dbReference type="SUPFAM" id="SSF90123">
    <property type="entry name" value="ABC transporter transmembrane region"/>
    <property type="match status" value="1"/>
</dbReference>
<dbReference type="InterPro" id="IPR039421">
    <property type="entry name" value="Type_1_exporter"/>
</dbReference>